<reference evidence="8 9" key="1">
    <citation type="journal article" date="2016" name="Nat. Commun.">
        <title>Thousands of microbial genomes shed light on interconnected biogeochemical processes in an aquifer system.</title>
        <authorList>
            <person name="Anantharaman K."/>
            <person name="Brown C.T."/>
            <person name="Hug L.A."/>
            <person name="Sharon I."/>
            <person name="Castelle C.J."/>
            <person name="Probst A.J."/>
            <person name="Thomas B.C."/>
            <person name="Singh A."/>
            <person name="Wilkins M.J."/>
            <person name="Karaoz U."/>
            <person name="Brodie E.L."/>
            <person name="Williams K.H."/>
            <person name="Hubbard S.S."/>
            <person name="Banfield J.F."/>
        </authorList>
    </citation>
    <scope>NUCLEOTIDE SEQUENCE [LARGE SCALE GENOMIC DNA]</scope>
</reference>
<evidence type="ECO:0000259" key="7">
    <source>
        <dbReference type="Pfam" id="PF04024"/>
    </source>
</evidence>
<dbReference type="InterPro" id="IPR052027">
    <property type="entry name" value="PspC"/>
</dbReference>
<keyword evidence="2" id="KW-1003">Cell membrane</keyword>
<evidence type="ECO:0000256" key="5">
    <source>
        <dbReference type="ARBA" id="ARBA00023136"/>
    </source>
</evidence>
<dbReference type="Pfam" id="PF04024">
    <property type="entry name" value="PspC"/>
    <property type="match status" value="1"/>
</dbReference>
<proteinExistence type="predicted"/>
<evidence type="ECO:0000256" key="3">
    <source>
        <dbReference type="ARBA" id="ARBA00022692"/>
    </source>
</evidence>
<dbReference type="PANTHER" id="PTHR33885:SF3">
    <property type="entry name" value="PHAGE SHOCK PROTEIN C"/>
    <property type="match status" value="1"/>
</dbReference>
<dbReference type="InterPro" id="IPR007168">
    <property type="entry name" value="Phageshock_PspC_N"/>
</dbReference>
<dbReference type="GO" id="GO:0005886">
    <property type="term" value="C:plasma membrane"/>
    <property type="evidence" value="ECO:0007669"/>
    <property type="project" value="UniProtKB-SubCell"/>
</dbReference>
<evidence type="ECO:0000256" key="1">
    <source>
        <dbReference type="ARBA" id="ARBA00004162"/>
    </source>
</evidence>
<evidence type="ECO:0000256" key="2">
    <source>
        <dbReference type="ARBA" id="ARBA00022475"/>
    </source>
</evidence>
<name>A0A1F7YWS2_9BACT</name>
<evidence type="ECO:0000313" key="9">
    <source>
        <dbReference type="Proteomes" id="UP000178870"/>
    </source>
</evidence>
<evidence type="ECO:0000313" key="8">
    <source>
        <dbReference type="EMBL" id="OGM31148.1"/>
    </source>
</evidence>
<evidence type="ECO:0000256" key="6">
    <source>
        <dbReference type="SAM" id="Phobius"/>
    </source>
</evidence>
<keyword evidence="4 6" id="KW-1133">Transmembrane helix</keyword>
<keyword evidence="5 6" id="KW-0472">Membrane</keyword>
<organism evidence="8 9">
    <name type="scientific">Candidatus Woesebacteria bacterium RIFCSPHIGHO2_01_FULL_44_21</name>
    <dbReference type="NCBI Taxonomy" id="1802503"/>
    <lineage>
        <taxon>Bacteria</taxon>
        <taxon>Candidatus Woeseibacteriota</taxon>
    </lineage>
</organism>
<feature type="transmembrane region" description="Helical" evidence="6">
    <location>
        <begin position="33"/>
        <end position="58"/>
    </location>
</feature>
<feature type="domain" description="Phage shock protein PspC N-terminal" evidence="7">
    <location>
        <begin position="2"/>
        <end position="61"/>
    </location>
</feature>
<protein>
    <recommendedName>
        <fullName evidence="7">Phage shock protein PspC N-terminal domain-containing protein</fullName>
    </recommendedName>
</protein>
<gene>
    <name evidence="8" type="ORF">A2803_01585</name>
</gene>
<dbReference type="EMBL" id="MGGP01000029">
    <property type="protein sequence ID" value="OGM31148.1"/>
    <property type="molecule type" value="Genomic_DNA"/>
</dbReference>
<dbReference type="Proteomes" id="UP000178870">
    <property type="component" value="Unassembled WGS sequence"/>
</dbReference>
<accession>A0A1F7YWS2</accession>
<dbReference type="AlphaFoldDB" id="A0A1F7YWS2"/>
<comment type="subcellular location">
    <subcellularLocation>
        <location evidence="1">Cell membrane</location>
        <topology evidence="1">Single-pass membrane protein</topology>
    </subcellularLocation>
</comment>
<keyword evidence="3 6" id="KW-0812">Transmembrane</keyword>
<evidence type="ECO:0000256" key="4">
    <source>
        <dbReference type="ARBA" id="ARBA00022989"/>
    </source>
</evidence>
<dbReference type="PANTHER" id="PTHR33885">
    <property type="entry name" value="PHAGE SHOCK PROTEIN C"/>
    <property type="match status" value="1"/>
</dbReference>
<comment type="caution">
    <text evidence="8">The sequence shown here is derived from an EMBL/GenBank/DDBJ whole genome shotgun (WGS) entry which is preliminary data.</text>
</comment>
<sequence>MKKLYRSKSDKKLTGLLGGVGEYMKVDPTVLRLLFLVLAVFTGFFPGVFFYILGALVVPEEPKSAKKS</sequence>